<gene>
    <name evidence="3" type="ORF">ACFO4N_08550</name>
</gene>
<evidence type="ECO:0000313" key="3">
    <source>
        <dbReference type="EMBL" id="MFC4618787.1"/>
    </source>
</evidence>
<dbReference type="EMBL" id="JBHSFW010000003">
    <property type="protein sequence ID" value="MFC4618787.1"/>
    <property type="molecule type" value="Genomic_DNA"/>
</dbReference>
<evidence type="ECO:0000259" key="2">
    <source>
        <dbReference type="Pfam" id="PF13702"/>
    </source>
</evidence>
<feature type="region of interest" description="Disordered" evidence="1">
    <location>
        <begin position="78"/>
        <end position="99"/>
    </location>
</feature>
<dbReference type="SUPFAM" id="SSF53955">
    <property type="entry name" value="Lysozyme-like"/>
    <property type="match status" value="1"/>
</dbReference>
<comment type="caution">
    <text evidence="3">The sequence shown here is derived from an EMBL/GenBank/DDBJ whole genome shotgun (WGS) entry which is preliminary data.</text>
</comment>
<sequence>MKKRRKKTMINVVLATILVLAVVLVATLIQTPAKQVVERVIDPFQNVKKYRSDMHDELAKYHMEKYTTVLLALMQQESRGSGGDPMQASESAGLAPNSINDPKESIRLGVKHFRRVLSYGEEKKVDFPTILQAYNMGAGYINYVAEHGGKHSEKLAKAFSLIQVHKKPKVYDCGGNKNNFRYPYCYGDYTYSAKVEKNINVLNETVQVNQTEKTEKKPF</sequence>
<dbReference type="CDD" id="cd16891">
    <property type="entry name" value="CwlT-like"/>
    <property type="match status" value="1"/>
</dbReference>
<evidence type="ECO:0000256" key="1">
    <source>
        <dbReference type="SAM" id="MobiDB-lite"/>
    </source>
</evidence>
<evidence type="ECO:0000313" key="4">
    <source>
        <dbReference type="Proteomes" id="UP001596022"/>
    </source>
</evidence>
<dbReference type="RefSeq" id="WP_376845880.1">
    <property type="nucleotide sequence ID" value="NZ_JBHSFW010000003.1"/>
</dbReference>
<dbReference type="Gene3D" id="1.10.530.10">
    <property type="match status" value="1"/>
</dbReference>
<reference evidence="4" key="1">
    <citation type="journal article" date="2019" name="Int. J. Syst. Evol. Microbiol.">
        <title>The Global Catalogue of Microorganisms (GCM) 10K type strain sequencing project: providing services to taxonomists for standard genome sequencing and annotation.</title>
        <authorList>
            <consortium name="The Broad Institute Genomics Platform"/>
            <consortium name="The Broad Institute Genome Sequencing Center for Infectious Disease"/>
            <person name="Wu L."/>
            <person name="Ma J."/>
        </authorList>
    </citation>
    <scope>NUCLEOTIDE SEQUENCE [LARGE SCALE GENOMIC DNA]</scope>
    <source>
        <strain evidence="4">CGMCC 1.16306</strain>
    </source>
</reference>
<dbReference type="Pfam" id="PF13702">
    <property type="entry name" value="Lysozyme_like"/>
    <property type="match status" value="1"/>
</dbReference>
<feature type="domain" description="CwlT-like lysozyme" evidence="2">
    <location>
        <begin position="45"/>
        <end position="198"/>
    </location>
</feature>
<keyword evidence="4" id="KW-1185">Reference proteome</keyword>
<dbReference type="InterPro" id="IPR047194">
    <property type="entry name" value="CwlT-like_lysozyme"/>
</dbReference>
<dbReference type="Proteomes" id="UP001596022">
    <property type="component" value="Unassembled WGS sequence"/>
</dbReference>
<organism evidence="3 4">
    <name type="scientific">Camelliibacillus cellulosilyticus</name>
    <dbReference type="NCBI Taxonomy" id="2174486"/>
    <lineage>
        <taxon>Bacteria</taxon>
        <taxon>Bacillati</taxon>
        <taxon>Bacillota</taxon>
        <taxon>Bacilli</taxon>
        <taxon>Bacillales</taxon>
        <taxon>Sporolactobacillaceae</taxon>
        <taxon>Camelliibacillus</taxon>
    </lineage>
</organism>
<dbReference type="InterPro" id="IPR023346">
    <property type="entry name" value="Lysozyme-like_dom_sf"/>
</dbReference>
<protein>
    <submittedName>
        <fullName evidence="3">Lysozyme family protein</fullName>
    </submittedName>
</protein>
<proteinExistence type="predicted"/>
<name>A0ABV9GKE9_9BACL</name>
<accession>A0ABV9GKE9</accession>